<dbReference type="InterPro" id="IPR036397">
    <property type="entry name" value="RNaseH_sf"/>
</dbReference>
<gene>
    <name evidence="2" type="ORF">NTGZN8_120022</name>
</gene>
<evidence type="ECO:0000259" key="1">
    <source>
        <dbReference type="PROSITE" id="PS50994"/>
    </source>
</evidence>
<protein>
    <recommendedName>
        <fullName evidence="1">Integrase catalytic domain-containing protein</fullName>
    </recommendedName>
</protein>
<dbReference type="Gene3D" id="3.30.420.10">
    <property type="entry name" value="Ribonuclease H-like superfamily/Ribonuclease H"/>
    <property type="match status" value="1"/>
</dbReference>
<organism evidence="2 3">
    <name type="scientific">Candidatus Nitrotoga fabula</name>
    <dbReference type="NCBI Taxonomy" id="2182327"/>
    <lineage>
        <taxon>Bacteria</taxon>
        <taxon>Pseudomonadati</taxon>
        <taxon>Pseudomonadota</taxon>
        <taxon>Betaproteobacteria</taxon>
        <taxon>Nitrosomonadales</taxon>
        <taxon>Gallionellaceae</taxon>
        <taxon>Candidatus Nitrotoga</taxon>
    </lineage>
</organism>
<evidence type="ECO:0000313" key="2">
    <source>
        <dbReference type="EMBL" id="CAE6691415.1"/>
    </source>
</evidence>
<reference evidence="2" key="1">
    <citation type="submission" date="2021-02" db="EMBL/GenBank/DDBJ databases">
        <authorList>
            <person name="Han P."/>
        </authorList>
    </citation>
    <scope>NUCLEOTIDE SEQUENCE</scope>
    <source>
        <strain evidence="2">Candidatus Nitrotoga sp. ZN8</strain>
    </source>
</reference>
<evidence type="ECO:0000313" key="3">
    <source>
        <dbReference type="Proteomes" id="UP000675882"/>
    </source>
</evidence>
<dbReference type="GO" id="GO:0003676">
    <property type="term" value="F:nucleic acid binding"/>
    <property type="evidence" value="ECO:0007669"/>
    <property type="project" value="InterPro"/>
</dbReference>
<keyword evidence="3" id="KW-1185">Reference proteome</keyword>
<dbReference type="PANTHER" id="PTHR46889:SF4">
    <property type="entry name" value="TRANSPOSASE INSO FOR INSERTION SEQUENCE ELEMENT IS911B-RELATED"/>
    <property type="match status" value="1"/>
</dbReference>
<dbReference type="InterPro" id="IPR050900">
    <property type="entry name" value="Transposase_IS3/IS150/IS904"/>
</dbReference>
<dbReference type="Pfam" id="PF13333">
    <property type="entry name" value="rve_2"/>
    <property type="match status" value="1"/>
</dbReference>
<feature type="domain" description="Integrase catalytic" evidence="1">
    <location>
        <begin position="1"/>
        <end position="100"/>
    </location>
</feature>
<dbReference type="SUPFAM" id="SSF53098">
    <property type="entry name" value="Ribonuclease H-like"/>
    <property type="match status" value="1"/>
</dbReference>
<proteinExistence type="predicted"/>
<comment type="caution">
    <text evidence="2">The sequence shown here is derived from an EMBL/GenBank/DDBJ whole genome shotgun (WGS) entry which is preliminary data.</text>
</comment>
<accession>A0A916BAU8</accession>
<dbReference type="InterPro" id="IPR012337">
    <property type="entry name" value="RNaseH-like_sf"/>
</dbReference>
<dbReference type="AlphaFoldDB" id="A0A916BAU8"/>
<dbReference type="EMBL" id="CAJNBL010000004">
    <property type="protein sequence ID" value="CAE6691415.1"/>
    <property type="molecule type" value="Genomic_DNA"/>
</dbReference>
<dbReference type="InterPro" id="IPR001584">
    <property type="entry name" value="Integrase_cat-core"/>
</dbReference>
<sequence>MWFGIDYKDPGQYCARDYQKLFRQFGMQPSMSRKGGCWDNVPMESFWGTLKNELVHHRKFETREEAKQEITEYIEVFYNRQRKQKRLGYLSPAKFTQRYYTTLLAA</sequence>
<name>A0A916BAU8_9PROT</name>
<dbReference type="GO" id="GO:0015074">
    <property type="term" value="P:DNA integration"/>
    <property type="evidence" value="ECO:0007669"/>
    <property type="project" value="InterPro"/>
</dbReference>
<dbReference type="Proteomes" id="UP000675882">
    <property type="component" value="Unassembled WGS sequence"/>
</dbReference>
<dbReference type="PROSITE" id="PS50994">
    <property type="entry name" value="INTEGRASE"/>
    <property type="match status" value="1"/>
</dbReference>
<dbReference type="PANTHER" id="PTHR46889">
    <property type="entry name" value="TRANSPOSASE INSF FOR INSERTION SEQUENCE IS3B-RELATED"/>
    <property type="match status" value="1"/>
</dbReference>